<feature type="domain" description="ABC transporter" evidence="9">
    <location>
        <begin position="4"/>
        <end position="248"/>
    </location>
</feature>
<keyword evidence="6 10" id="KW-0067">ATP-binding</keyword>
<evidence type="ECO:0000256" key="6">
    <source>
        <dbReference type="ARBA" id="ARBA00022840"/>
    </source>
</evidence>
<accession>A0ABW6JNI2</accession>
<dbReference type="Gene3D" id="3.40.50.300">
    <property type="entry name" value="P-loop containing nucleotide triphosphate hydrolases"/>
    <property type="match status" value="1"/>
</dbReference>
<comment type="subcellular location">
    <subcellularLocation>
        <location evidence="1">Cell membrane</location>
        <topology evidence="1">Peripheral membrane protein</topology>
    </subcellularLocation>
</comment>
<dbReference type="PROSITE" id="PS50893">
    <property type="entry name" value="ABC_TRANSPORTER_2"/>
    <property type="match status" value="1"/>
</dbReference>
<dbReference type="Proteomes" id="UP001600650">
    <property type="component" value="Unassembled WGS sequence"/>
</dbReference>
<dbReference type="PANTHER" id="PTHR43297">
    <property type="entry name" value="OLIGOPEPTIDE TRANSPORT ATP-BINDING PROTEIN APPD"/>
    <property type="match status" value="1"/>
</dbReference>
<name>A0ABW6JNI2_STRCE</name>
<organism evidence="10 11">
    <name type="scientific">Streptomyces cellulosae</name>
    <dbReference type="NCBI Taxonomy" id="1968"/>
    <lineage>
        <taxon>Bacteria</taxon>
        <taxon>Bacillati</taxon>
        <taxon>Actinomycetota</taxon>
        <taxon>Actinomycetes</taxon>
        <taxon>Kitasatosporales</taxon>
        <taxon>Streptomycetaceae</taxon>
        <taxon>Streptomyces</taxon>
    </lineage>
</organism>
<evidence type="ECO:0000313" key="11">
    <source>
        <dbReference type="Proteomes" id="UP001600650"/>
    </source>
</evidence>
<comment type="caution">
    <text evidence="10">The sequence shown here is derived from an EMBL/GenBank/DDBJ whole genome shotgun (WGS) entry which is preliminary data.</text>
</comment>
<dbReference type="CDD" id="cd03257">
    <property type="entry name" value="ABC_NikE_OppD_transporters"/>
    <property type="match status" value="1"/>
</dbReference>
<keyword evidence="3" id="KW-0813">Transport</keyword>
<keyword evidence="11" id="KW-1185">Reference proteome</keyword>
<dbReference type="NCBIfam" id="TIGR01727">
    <property type="entry name" value="oligo_HPY"/>
    <property type="match status" value="1"/>
</dbReference>
<dbReference type="InterPro" id="IPR017871">
    <property type="entry name" value="ABC_transporter-like_CS"/>
</dbReference>
<dbReference type="InterPro" id="IPR050388">
    <property type="entry name" value="ABC_Ni/Peptide_Import"/>
</dbReference>
<dbReference type="PANTHER" id="PTHR43297:SF2">
    <property type="entry name" value="DIPEPTIDE TRANSPORT ATP-BINDING PROTEIN DPPD"/>
    <property type="match status" value="1"/>
</dbReference>
<keyword evidence="7" id="KW-0472">Membrane</keyword>
<comment type="similarity">
    <text evidence="2">Belongs to the ABC transporter superfamily.</text>
</comment>
<sequence length="453" mass="47838">MSLLEVRDLTVTYAGGAAAVRGVDLRLEAGQKLGIAGESGCGKSTLALALLRLLPAGARVGGEILLDGEDVPAMKWGRVRAVRWAGASIVFQGAMHSLNPVHRIGDQIAEPILLHGRATAAGARKRAGELLEQVGLPAARASAYPHELSGGQRQRVMIAMALACDPRLIIADEPTTALDVMIQAQILRLIEQLVADQEVGLMMISHDLAVLADTCDRLAVMYAGRVVEEGPAAQVYEDARHPYARALSAAFPRIGDPSSRFAPRGLPGDPPDPSALPDGCTFHPRCPVALDSCAVEDQPLREAGTAAWRAACVRVGRGGSEGAGADGRREGAGADGWSKDTGPAQRREGTESDQRPEDTGPDQRSEDASPDGRGEDASPDGRGEDAGPGHRREDAGPGPRREDAGPAQRHEDTVPDQRSEHASPAQRRQGTGPDQRSEDAEPDQRREGPPTAR</sequence>
<evidence type="ECO:0000256" key="7">
    <source>
        <dbReference type="ARBA" id="ARBA00023136"/>
    </source>
</evidence>
<evidence type="ECO:0000256" key="2">
    <source>
        <dbReference type="ARBA" id="ARBA00005417"/>
    </source>
</evidence>
<dbReference type="InterPro" id="IPR013563">
    <property type="entry name" value="Oligopep_ABC_C"/>
</dbReference>
<evidence type="ECO:0000313" key="10">
    <source>
        <dbReference type="EMBL" id="MFE7966242.1"/>
    </source>
</evidence>
<dbReference type="InterPro" id="IPR027417">
    <property type="entry name" value="P-loop_NTPase"/>
</dbReference>
<dbReference type="GO" id="GO:0005524">
    <property type="term" value="F:ATP binding"/>
    <property type="evidence" value="ECO:0007669"/>
    <property type="project" value="UniProtKB-KW"/>
</dbReference>
<dbReference type="PROSITE" id="PS00211">
    <property type="entry name" value="ABC_TRANSPORTER_1"/>
    <property type="match status" value="1"/>
</dbReference>
<evidence type="ECO:0000256" key="3">
    <source>
        <dbReference type="ARBA" id="ARBA00022448"/>
    </source>
</evidence>
<evidence type="ECO:0000256" key="4">
    <source>
        <dbReference type="ARBA" id="ARBA00022475"/>
    </source>
</evidence>
<feature type="compositionally biased region" description="Basic and acidic residues" evidence="8">
    <location>
        <begin position="345"/>
        <end position="421"/>
    </location>
</feature>
<feature type="region of interest" description="Disordered" evidence="8">
    <location>
        <begin position="318"/>
        <end position="453"/>
    </location>
</feature>
<gene>
    <name evidence="10" type="ORF">ACFU0X_24930</name>
</gene>
<dbReference type="EMBL" id="JBHVBU010000084">
    <property type="protein sequence ID" value="MFE7966242.1"/>
    <property type="molecule type" value="Genomic_DNA"/>
</dbReference>
<dbReference type="Pfam" id="PF00005">
    <property type="entry name" value="ABC_tran"/>
    <property type="match status" value="1"/>
</dbReference>
<keyword evidence="5" id="KW-0547">Nucleotide-binding</keyword>
<evidence type="ECO:0000256" key="1">
    <source>
        <dbReference type="ARBA" id="ARBA00004202"/>
    </source>
</evidence>
<reference evidence="10 11" key="1">
    <citation type="submission" date="2024-09" db="EMBL/GenBank/DDBJ databases">
        <title>The Natural Products Discovery Center: Release of the First 8490 Sequenced Strains for Exploring Actinobacteria Biosynthetic Diversity.</title>
        <authorList>
            <person name="Kalkreuter E."/>
            <person name="Kautsar S.A."/>
            <person name="Yang D."/>
            <person name="Bader C.D."/>
            <person name="Teijaro C.N."/>
            <person name="Fluegel L."/>
            <person name="Davis C.M."/>
            <person name="Simpson J.R."/>
            <person name="Lauterbach L."/>
            <person name="Steele A.D."/>
            <person name="Gui C."/>
            <person name="Meng S."/>
            <person name="Li G."/>
            <person name="Viehrig K."/>
            <person name="Ye F."/>
            <person name="Su P."/>
            <person name="Kiefer A.F."/>
            <person name="Nichols A."/>
            <person name="Cepeda A.J."/>
            <person name="Yan W."/>
            <person name="Fan B."/>
            <person name="Jiang Y."/>
            <person name="Adhikari A."/>
            <person name="Zheng C.-J."/>
            <person name="Schuster L."/>
            <person name="Cowan T.M."/>
            <person name="Smanski M.J."/>
            <person name="Chevrette M.G."/>
            <person name="De Carvalho L.P.S."/>
            <person name="Shen B."/>
        </authorList>
    </citation>
    <scope>NUCLEOTIDE SEQUENCE [LARGE SCALE GENOMIC DNA]</scope>
    <source>
        <strain evidence="10 11">NPDC057399</strain>
    </source>
</reference>
<evidence type="ECO:0000259" key="9">
    <source>
        <dbReference type="PROSITE" id="PS50893"/>
    </source>
</evidence>
<dbReference type="InterPro" id="IPR003593">
    <property type="entry name" value="AAA+_ATPase"/>
</dbReference>
<dbReference type="InterPro" id="IPR003439">
    <property type="entry name" value="ABC_transporter-like_ATP-bd"/>
</dbReference>
<feature type="region of interest" description="Disordered" evidence="8">
    <location>
        <begin position="258"/>
        <end position="278"/>
    </location>
</feature>
<protein>
    <submittedName>
        <fullName evidence="10">Oligopeptide/dipeptide ABC transporter ATP-binding protein</fullName>
    </submittedName>
</protein>
<keyword evidence="4" id="KW-1003">Cell membrane</keyword>
<proteinExistence type="inferred from homology"/>
<dbReference type="SUPFAM" id="SSF52540">
    <property type="entry name" value="P-loop containing nucleoside triphosphate hydrolases"/>
    <property type="match status" value="1"/>
</dbReference>
<dbReference type="RefSeq" id="WP_381727803.1">
    <property type="nucleotide sequence ID" value="NZ_JBHVBU010000084.1"/>
</dbReference>
<evidence type="ECO:0000256" key="8">
    <source>
        <dbReference type="SAM" id="MobiDB-lite"/>
    </source>
</evidence>
<evidence type="ECO:0000256" key="5">
    <source>
        <dbReference type="ARBA" id="ARBA00022741"/>
    </source>
</evidence>
<dbReference type="SMART" id="SM00382">
    <property type="entry name" value="AAA"/>
    <property type="match status" value="1"/>
</dbReference>
<feature type="compositionally biased region" description="Basic and acidic residues" evidence="8">
    <location>
        <begin position="435"/>
        <end position="453"/>
    </location>
</feature>
<dbReference type="Pfam" id="PF08352">
    <property type="entry name" value="oligo_HPY"/>
    <property type="match status" value="1"/>
</dbReference>